<comment type="subcellular location">
    <subcellularLocation>
        <location evidence="1">Cell membrane</location>
        <topology evidence="1">Multi-pass membrane protein</topology>
    </subcellularLocation>
</comment>
<feature type="transmembrane region" description="Helical" evidence="7">
    <location>
        <begin position="21"/>
        <end position="44"/>
    </location>
</feature>
<evidence type="ECO:0000259" key="9">
    <source>
        <dbReference type="Pfam" id="PF12704"/>
    </source>
</evidence>
<feature type="transmembrane region" description="Helical" evidence="7">
    <location>
        <begin position="383"/>
        <end position="406"/>
    </location>
</feature>
<evidence type="ECO:0000259" key="8">
    <source>
        <dbReference type="Pfam" id="PF02687"/>
    </source>
</evidence>
<dbReference type="AlphaFoldDB" id="A0A411HF61"/>
<dbReference type="InterPro" id="IPR003838">
    <property type="entry name" value="ABC3_permease_C"/>
</dbReference>
<dbReference type="InterPro" id="IPR050250">
    <property type="entry name" value="Macrolide_Exporter_MacB"/>
</dbReference>
<dbReference type="PANTHER" id="PTHR30572">
    <property type="entry name" value="MEMBRANE COMPONENT OF TRANSPORTER-RELATED"/>
    <property type="match status" value="1"/>
</dbReference>
<feature type="transmembrane region" description="Helical" evidence="7">
    <location>
        <begin position="743"/>
        <end position="766"/>
    </location>
</feature>
<dbReference type="InterPro" id="IPR017800">
    <property type="entry name" value="ADOP"/>
</dbReference>
<feature type="domain" description="ABC3 transporter permease C-terminal" evidence="8">
    <location>
        <begin position="701"/>
        <end position="815"/>
    </location>
</feature>
<name>A0A411HF61_9GAMM</name>
<gene>
    <name evidence="10" type="ORF">ELE36_01205</name>
</gene>
<dbReference type="KEGG" id="xbc:ELE36_01205"/>
<feature type="transmembrane region" description="Helical" evidence="7">
    <location>
        <begin position="435"/>
        <end position="458"/>
    </location>
</feature>
<proteinExistence type="inferred from homology"/>
<feature type="transmembrane region" description="Helical" evidence="7">
    <location>
        <begin position="342"/>
        <end position="363"/>
    </location>
</feature>
<keyword evidence="11" id="KW-1185">Reference proteome</keyword>
<dbReference type="NCBIfam" id="TIGR03434">
    <property type="entry name" value="ADOP"/>
    <property type="match status" value="1"/>
</dbReference>
<evidence type="ECO:0000256" key="7">
    <source>
        <dbReference type="SAM" id="Phobius"/>
    </source>
</evidence>
<evidence type="ECO:0000256" key="3">
    <source>
        <dbReference type="ARBA" id="ARBA00022692"/>
    </source>
</evidence>
<reference evidence="10 11" key="1">
    <citation type="submission" date="2019-01" db="EMBL/GenBank/DDBJ databases">
        <title>Pseudolysobacter antarctica gen. nov., sp. nov., isolated from Fildes Peninsula, Antarctica.</title>
        <authorList>
            <person name="Wei Z."/>
            <person name="Peng F."/>
        </authorList>
    </citation>
    <scope>NUCLEOTIDE SEQUENCE [LARGE SCALE GENOMIC DNA]</scope>
    <source>
        <strain evidence="10 11">AQ6-296</strain>
    </source>
</reference>
<dbReference type="GO" id="GO:0005886">
    <property type="term" value="C:plasma membrane"/>
    <property type="evidence" value="ECO:0007669"/>
    <property type="project" value="UniProtKB-SubCell"/>
</dbReference>
<sequence length="822" mass="89694">MLTSLRADFSQSLRLLAARPGFVLAVVATLALGIGANSAIFSVINGMLLRPLAYPDSTRLVYIYNSYPKMDQAESGMTVPDFIDRRDQADQLADSALYYDRSFNLADANGAQNVVGIVATPSLFTTLQVTAALGRTFTADEAQIGHEHVVVLSHALWKNQFNADPAMVGRDIRMNAESYRVVGVMPENFGFPNRTVQVWTAFAFTPKQSGDSMRGFDFARSIGRLRPGVSIAQLDAQFDLIVRHNVERFADGNGDSRSYKSFIESSGFRGRSKSLHEQQAGDIKPLLWLLQAVVAAVLLIACANAANLMLLRVSSRQKELALRSALGAGRARIAQQLLLESLLLALGGGIAGMVVAQVCIQLIHALGLDGAIYGFSIDLDLPVFIYTLILTVLTGLAFALVPILALMRERPADALKEGGRGNLGGRSSRRIRNTLVIAQITLAVVLLIGAGLLLHSYARMQQQSPGFNADDVLTVSVHLPPSRYKSSADAAPFYERLLMEVRALPGVQSAGVASSMLFTDDESSAAYFIEGRDVSAAQATPFGYLEVIDEDYFKTLEIPLLQGRGFLSSDNIGAQKVVIVDDTFAKKYFPNESAIGKRIAWRGVNIERDWQTIIGVVATVKRNKLYENTTMETLYRNFHQDPTRLFMLVMKTRLAAAELIGPLRAAWQKIDPDQAVFDIKTMHERIDDSLTDRRTPMLLLMLFAAAALLLAAVGIYGVLAFAVTQRRGEIGVRMSLGAQRHDILRLVLFDGGRLVAIGLVLGLLIALSVAYRLRAQLFGIDAHDPLTLALVCSVIVFTTLLACGIPAWRAATVDPTIALRHE</sequence>
<dbReference type="GO" id="GO:0022857">
    <property type="term" value="F:transmembrane transporter activity"/>
    <property type="evidence" value="ECO:0007669"/>
    <property type="project" value="TreeGrafter"/>
</dbReference>
<evidence type="ECO:0000313" key="10">
    <source>
        <dbReference type="EMBL" id="QBB69109.1"/>
    </source>
</evidence>
<dbReference type="PANTHER" id="PTHR30572:SF4">
    <property type="entry name" value="ABC TRANSPORTER PERMEASE YTRF"/>
    <property type="match status" value="1"/>
</dbReference>
<keyword evidence="3 7" id="KW-0812">Transmembrane</keyword>
<feature type="domain" description="MacB-like periplasmic core" evidence="9">
    <location>
        <begin position="26"/>
        <end position="238"/>
    </location>
</feature>
<dbReference type="EMBL" id="CP035704">
    <property type="protein sequence ID" value="QBB69109.1"/>
    <property type="molecule type" value="Genomic_DNA"/>
</dbReference>
<comment type="similarity">
    <text evidence="6">Belongs to the ABC-4 integral membrane protein family.</text>
</comment>
<evidence type="ECO:0000256" key="4">
    <source>
        <dbReference type="ARBA" id="ARBA00022989"/>
    </source>
</evidence>
<protein>
    <submittedName>
        <fullName evidence="10">ABC transporter permease</fullName>
    </submittedName>
</protein>
<feature type="domain" description="MacB-like periplasmic core" evidence="9">
    <location>
        <begin position="440"/>
        <end position="620"/>
    </location>
</feature>
<evidence type="ECO:0000256" key="1">
    <source>
        <dbReference type="ARBA" id="ARBA00004651"/>
    </source>
</evidence>
<dbReference type="RefSeq" id="WP_129831365.1">
    <property type="nucleotide sequence ID" value="NZ_CP035704.1"/>
</dbReference>
<accession>A0A411HF61</accession>
<dbReference type="InterPro" id="IPR025857">
    <property type="entry name" value="MacB_PCD"/>
</dbReference>
<feature type="transmembrane region" description="Helical" evidence="7">
    <location>
        <begin position="286"/>
        <end position="310"/>
    </location>
</feature>
<evidence type="ECO:0000256" key="2">
    <source>
        <dbReference type="ARBA" id="ARBA00022475"/>
    </source>
</evidence>
<keyword evidence="4 7" id="KW-1133">Transmembrane helix</keyword>
<evidence type="ECO:0000256" key="5">
    <source>
        <dbReference type="ARBA" id="ARBA00023136"/>
    </source>
</evidence>
<dbReference type="Pfam" id="PF12704">
    <property type="entry name" value="MacB_PCD"/>
    <property type="match status" value="2"/>
</dbReference>
<evidence type="ECO:0000313" key="11">
    <source>
        <dbReference type="Proteomes" id="UP000291562"/>
    </source>
</evidence>
<dbReference type="Pfam" id="PF02687">
    <property type="entry name" value="FtsX"/>
    <property type="match status" value="2"/>
</dbReference>
<dbReference type="OrthoDB" id="6008773at2"/>
<evidence type="ECO:0000256" key="6">
    <source>
        <dbReference type="ARBA" id="ARBA00038076"/>
    </source>
</evidence>
<dbReference type="Proteomes" id="UP000291562">
    <property type="component" value="Chromosome"/>
</dbReference>
<keyword evidence="2" id="KW-1003">Cell membrane</keyword>
<feature type="transmembrane region" description="Helical" evidence="7">
    <location>
        <begin position="697"/>
        <end position="722"/>
    </location>
</feature>
<keyword evidence="5 7" id="KW-0472">Membrane</keyword>
<organism evidence="10 11">
    <name type="scientific">Pseudolysobacter antarcticus</name>
    <dbReference type="NCBI Taxonomy" id="2511995"/>
    <lineage>
        <taxon>Bacteria</taxon>
        <taxon>Pseudomonadati</taxon>
        <taxon>Pseudomonadota</taxon>
        <taxon>Gammaproteobacteria</taxon>
        <taxon>Lysobacterales</taxon>
        <taxon>Rhodanobacteraceae</taxon>
        <taxon>Pseudolysobacter</taxon>
    </lineage>
</organism>
<feature type="transmembrane region" description="Helical" evidence="7">
    <location>
        <begin position="786"/>
        <end position="808"/>
    </location>
</feature>
<feature type="domain" description="ABC3 transporter permease C-terminal" evidence="8">
    <location>
        <begin position="293"/>
        <end position="409"/>
    </location>
</feature>